<organism evidence="1 2">
    <name type="scientific">Streptomyces sanglieri</name>
    <dbReference type="NCBI Taxonomy" id="193460"/>
    <lineage>
        <taxon>Bacteria</taxon>
        <taxon>Bacillati</taxon>
        <taxon>Actinomycetota</taxon>
        <taxon>Actinomycetes</taxon>
        <taxon>Kitasatosporales</taxon>
        <taxon>Streptomycetaceae</taxon>
        <taxon>Streptomyces</taxon>
    </lineage>
</organism>
<accession>A0ABW2WQ23</accession>
<name>A0ABW2WQ23_9ACTN</name>
<proteinExistence type="predicted"/>
<keyword evidence="2" id="KW-1185">Reference proteome</keyword>
<evidence type="ECO:0000313" key="1">
    <source>
        <dbReference type="EMBL" id="MFD0623514.1"/>
    </source>
</evidence>
<protein>
    <submittedName>
        <fullName evidence="1">Uncharacterized protein</fullName>
    </submittedName>
</protein>
<comment type="caution">
    <text evidence="1">The sequence shown here is derived from an EMBL/GenBank/DDBJ whole genome shotgun (WGS) entry which is preliminary data.</text>
</comment>
<reference evidence="2" key="1">
    <citation type="journal article" date="2019" name="Int. J. Syst. Evol. Microbiol.">
        <title>The Global Catalogue of Microorganisms (GCM) 10K type strain sequencing project: providing services to taxonomists for standard genome sequencing and annotation.</title>
        <authorList>
            <consortium name="The Broad Institute Genomics Platform"/>
            <consortium name="The Broad Institute Genome Sequencing Center for Infectious Disease"/>
            <person name="Wu L."/>
            <person name="Ma J."/>
        </authorList>
    </citation>
    <scope>NUCLEOTIDE SEQUENCE [LARGE SCALE GENOMIC DNA]</scope>
    <source>
        <strain evidence="2">JCM 12607</strain>
    </source>
</reference>
<dbReference type="EMBL" id="JBHTGL010000008">
    <property type="protein sequence ID" value="MFD0623514.1"/>
    <property type="molecule type" value="Genomic_DNA"/>
</dbReference>
<dbReference type="Proteomes" id="UP001596915">
    <property type="component" value="Unassembled WGS sequence"/>
</dbReference>
<evidence type="ECO:0000313" key="2">
    <source>
        <dbReference type="Proteomes" id="UP001596915"/>
    </source>
</evidence>
<gene>
    <name evidence="1" type="ORF">ACFQ2K_12715</name>
</gene>
<sequence length="58" mass="6411">MPNRTGCRLRVSLHLGTGRIIRADAHDADAMETLRMQALGVVPADPWDDGTFYLVSSR</sequence>